<protein>
    <submittedName>
        <fullName evidence="2">Uncharacterized protein</fullName>
    </submittedName>
</protein>
<keyword evidence="3" id="KW-1185">Reference proteome</keyword>
<evidence type="ECO:0000313" key="3">
    <source>
        <dbReference type="Proteomes" id="UP000762676"/>
    </source>
</evidence>
<evidence type="ECO:0000313" key="2">
    <source>
        <dbReference type="EMBL" id="GFS09453.1"/>
    </source>
</evidence>
<comment type="caution">
    <text evidence="2">The sequence shown here is derived from an EMBL/GenBank/DDBJ whole genome shotgun (WGS) entry which is preliminary data.</text>
</comment>
<dbReference type="Proteomes" id="UP000762676">
    <property type="component" value="Unassembled WGS sequence"/>
</dbReference>
<dbReference type="AlphaFoldDB" id="A0AAV4IGJ9"/>
<reference evidence="2 3" key="1">
    <citation type="journal article" date="2021" name="Elife">
        <title>Chloroplast acquisition without the gene transfer in kleptoplastic sea slugs, Plakobranchus ocellatus.</title>
        <authorList>
            <person name="Maeda T."/>
            <person name="Takahashi S."/>
            <person name="Yoshida T."/>
            <person name="Shimamura S."/>
            <person name="Takaki Y."/>
            <person name="Nagai Y."/>
            <person name="Toyoda A."/>
            <person name="Suzuki Y."/>
            <person name="Arimoto A."/>
            <person name="Ishii H."/>
            <person name="Satoh N."/>
            <person name="Nishiyama T."/>
            <person name="Hasebe M."/>
            <person name="Maruyama T."/>
            <person name="Minagawa J."/>
            <person name="Obokata J."/>
            <person name="Shigenobu S."/>
        </authorList>
    </citation>
    <scope>NUCLEOTIDE SEQUENCE [LARGE SCALE GENOMIC DNA]</scope>
</reference>
<name>A0AAV4IGJ9_9GAST</name>
<sequence>MKDREKIEIAGARSFKATSILHKTSIPMDPSETKKKRTTELDFVNGGGQGPQRKRSFLRNSSPALNWPKWRNLAIASNVRWL</sequence>
<proteinExistence type="predicted"/>
<evidence type="ECO:0000256" key="1">
    <source>
        <dbReference type="SAM" id="MobiDB-lite"/>
    </source>
</evidence>
<dbReference type="EMBL" id="BMAT01009595">
    <property type="protein sequence ID" value="GFS09453.1"/>
    <property type="molecule type" value="Genomic_DNA"/>
</dbReference>
<gene>
    <name evidence="2" type="ORF">ElyMa_004782900</name>
</gene>
<organism evidence="2 3">
    <name type="scientific">Elysia marginata</name>
    <dbReference type="NCBI Taxonomy" id="1093978"/>
    <lineage>
        <taxon>Eukaryota</taxon>
        <taxon>Metazoa</taxon>
        <taxon>Spiralia</taxon>
        <taxon>Lophotrochozoa</taxon>
        <taxon>Mollusca</taxon>
        <taxon>Gastropoda</taxon>
        <taxon>Heterobranchia</taxon>
        <taxon>Euthyneura</taxon>
        <taxon>Panpulmonata</taxon>
        <taxon>Sacoglossa</taxon>
        <taxon>Placobranchoidea</taxon>
        <taxon>Plakobranchidae</taxon>
        <taxon>Elysia</taxon>
    </lineage>
</organism>
<accession>A0AAV4IGJ9</accession>
<feature type="region of interest" description="Disordered" evidence="1">
    <location>
        <begin position="41"/>
        <end position="63"/>
    </location>
</feature>